<evidence type="ECO:0000313" key="5">
    <source>
        <dbReference type="Proteomes" id="UP001177341"/>
    </source>
</evidence>
<dbReference type="AlphaFoldDB" id="A0AAW7XLJ4"/>
<dbReference type="EMBL" id="JAUOPG010000006">
    <property type="protein sequence ID" value="MDO6453907.1"/>
    <property type="molecule type" value="Genomic_DNA"/>
</dbReference>
<evidence type="ECO:0000256" key="1">
    <source>
        <dbReference type="SAM" id="Phobius"/>
    </source>
</evidence>
<dbReference type="Proteomes" id="UP001177341">
    <property type="component" value="Unassembled WGS sequence"/>
</dbReference>
<dbReference type="Proteomes" id="UP001169862">
    <property type="component" value="Unassembled WGS sequence"/>
</dbReference>
<evidence type="ECO:0000313" key="4">
    <source>
        <dbReference type="Proteomes" id="UP001169862"/>
    </source>
</evidence>
<keyword evidence="1" id="KW-0472">Membrane</keyword>
<evidence type="ECO:0000313" key="3">
    <source>
        <dbReference type="EMBL" id="MDP2524155.1"/>
    </source>
</evidence>
<organism evidence="2 4">
    <name type="scientific">Neptunomonas phycophila</name>
    <dbReference type="NCBI Taxonomy" id="1572645"/>
    <lineage>
        <taxon>Bacteria</taxon>
        <taxon>Pseudomonadati</taxon>
        <taxon>Pseudomonadota</taxon>
        <taxon>Gammaproteobacteria</taxon>
        <taxon>Oceanospirillales</taxon>
        <taxon>Oceanospirillaceae</taxon>
        <taxon>Neptunomonas</taxon>
    </lineage>
</organism>
<evidence type="ECO:0000313" key="2">
    <source>
        <dbReference type="EMBL" id="MDO6453907.1"/>
    </source>
</evidence>
<reference evidence="2" key="1">
    <citation type="submission" date="2023-07" db="EMBL/GenBank/DDBJ databases">
        <title>Genome content predicts the carbon catabolic preferences of heterotrophic bacteria.</title>
        <authorList>
            <person name="Gralka M."/>
        </authorList>
    </citation>
    <scope>NUCLEOTIDE SEQUENCE</scope>
    <source>
        <strain evidence="3">5G01</strain>
        <strain evidence="2">I2M16</strain>
    </source>
</reference>
<gene>
    <name evidence="2" type="ORF">Q4490_10055</name>
    <name evidence="3" type="ORF">Q8W30_16425</name>
</gene>
<name>A0AAW7XLJ4_9GAMM</name>
<sequence length="67" mass="7826">MRDNDLIFFRPMWRRVAVTLFCVAWAAVEWLTGQPFWGIIASGVTAYCVWVLFYNYKDPEAENTSDS</sequence>
<feature type="transmembrane region" description="Helical" evidence="1">
    <location>
        <begin position="12"/>
        <end position="30"/>
    </location>
</feature>
<protein>
    <recommendedName>
        <fullName evidence="6">DUF3329 domain-containing protein</fullName>
    </recommendedName>
</protein>
<accession>A0AAW7XLJ4</accession>
<keyword evidence="5" id="KW-1185">Reference proteome</keyword>
<keyword evidence="1" id="KW-1133">Transmembrane helix</keyword>
<evidence type="ECO:0008006" key="6">
    <source>
        <dbReference type="Google" id="ProtNLM"/>
    </source>
</evidence>
<comment type="caution">
    <text evidence="2">The sequence shown here is derived from an EMBL/GenBank/DDBJ whole genome shotgun (WGS) entry which is preliminary data.</text>
</comment>
<keyword evidence="1" id="KW-0812">Transmembrane</keyword>
<dbReference type="EMBL" id="JAUYVO010000015">
    <property type="protein sequence ID" value="MDP2524155.1"/>
    <property type="molecule type" value="Genomic_DNA"/>
</dbReference>
<feature type="transmembrane region" description="Helical" evidence="1">
    <location>
        <begin position="36"/>
        <end position="56"/>
    </location>
</feature>
<dbReference type="RefSeq" id="WP_075173451.1">
    <property type="nucleotide sequence ID" value="NZ_CAXHZV010000038.1"/>
</dbReference>
<proteinExistence type="predicted"/>